<feature type="domain" description="Glycoside hydrolase family 29 N-terminal" evidence="7">
    <location>
        <begin position="7"/>
        <end position="383"/>
    </location>
</feature>
<name>A0A6J7QVY4_9ZZZZ</name>
<protein>
    <recommendedName>
        <fullName evidence="3">alpha-L-fucosidase</fullName>
        <ecNumber evidence="3">3.2.1.51</ecNumber>
    </recommendedName>
</protein>
<dbReference type="GO" id="GO:0004560">
    <property type="term" value="F:alpha-L-fucosidase activity"/>
    <property type="evidence" value="ECO:0007669"/>
    <property type="project" value="InterPro"/>
</dbReference>
<evidence type="ECO:0000313" key="9">
    <source>
        <dbReference type="EMBL" id="CAB4876714.1"/>
    </source>
</evidence>
<dbReference type="EMBL" id="CAFBPM010000008">
    <property type="protein sequence ID" value="CAB5021817.1"/>
    <property type="molecule type" value="Genomic_DNA"/>
</dbReference>
<evidence type="ECO:0000256" key="2">
    <source>
        <dbReference type="ARBA" id="ARBA00007951"/>
    </source>
</evidence>
<dbReference type="SMART" id="SM00812">
    <property type="entry name" value="Alpha_L_fucos"/>
    <property type="match status" value="1"/>
</dbReference>
<dbReference type="EMBL" id="CAFBLT010000001">
    <property type="protein sequence ID" value="CAB4876714.1"/>
    <property type="molecule type" value="Genomic_DNA"/>
</dbReference>
<evidence type="ECO:0000313" key="8">
    <source>
        <dbReference type="EMBL" id="CAB4819248.1"/>
    </source>
</evidence>
<dbReference type="Pfam" id="PF01120">
    <property type="entry name" value="Alpha_L_fucos"/>
    <property type="match status" value="1"/>
</dbReference>
<reference evidence="10" key="1">
    <citation type="submission" date="2020-05" db="EMBL/GenBank/DDBJ databases">
        <authorList>
            <person name="Chiriac C."/>
            <person name="Salcher M."/>
            <person name="Ghai R."/>
            <person name="Kavagutti S V."/>
        </authorList>
    </citation>
    <scope>NUCLEOTIDE SEQUENCE</scope>
</reference>
<dbReference type="PANTHER" id="PTHR10030">
    <property type="entry name" value="ALPHA-L-FUCOSIDASE"/>
    <property type="match status" value="1"/>
</dbReference>
<dbReference type="GO" id="GO:0006004">
    <property type="term" value="P:fucose metabolic process"/>
    <property type="evidence" value="ECO:0007669"/>
    <property type="project" value="InterPro"/>
</dbReference>
<evidence type="ECO:0000256" key="6">
    <source>
        <dbReference type="ARBA" id="ARBA00023295"/>
    </source>
</evidence>
<dbReference type="InterPro" id="IPR017853">
    <property type="entry name" value="GH"/>
</dbReference>
<dbReference type="PIRSF" id="PIRSF001092">
    <property type="entry name" value="Alpha-L-fucosidase"/>
    <property type="match status" value="1"/>
</dbReference>
<dbReference type="EC" id="3.2.1.51" evidence="3"/>
<dbReference type="Gene3D" id="3.20.20.80">
    <property type="entry name" value="Glycosidases"/>
    <property type="match status" value="1"/>
</dbReference>
<accession>A0A6J7QVY4</accession>
<keyword evidence="4" id="KW-0732">Signal</keyword>
<dbReference type="SUPFAM" id="SSF51445">
    <property type="entry name" value="(Trans)glycosidases"/>
    <property type="match status" value="1"/>
</dbReference>
<evidence type="ECO:0000256" key="4">
    <source>
        <dbReference type="ARBA" id="ARBA00022729"/>
    </source>
</evidence>
<dbReference type="EMBL" id="CAFABE010000008">
    <property type="protein sequence ID" value="CAB4819248.1"/>
    <property type="molecule type" value="Genomic_DNA"/>
</dbReference>
<dbReference type="AlphaFoldDB" id="A0A6J7QVY4"/>
<dbReference type="PANTHER" id="PTHR10030:SF37">
    <property type="entry name" value="ALPHA-L-FUCOSIDASE-RELATED"/>
    <property type="match status" value="1"/>
</dbReference>
<dbReference type="InterPro" id="IPR013780">
    <property type="entry name" value="Glyco_hydro_b"/>
</dbReference>
<comment type="similarity">
    <text evidence="2">Belongs to the glycosyl hydrolase 29 family.</text>
</comment>
<dbReference type="Gene3D" id="2.60.40.1180">
    <property type="entry name" value="Golgi alpha-mannosidase II"/>
    <property type="match status" value="1"/>
</dbReference>
<sequence>MTSKPSSRKQLARLRRHQVPAWWTDAKLGIFIHWTLAAVPAFAPRESEYKELLIEKQHDAFSLSPYVEWYENSLRFPGSPVANFHREHFGDAPYSSFAPIFESGLDSWDPEQWAAQFAATGARYVVLVAKHHDGYCLWPSDVPNPHRPGWNSSRDIVGELADAVRAQSMRFGIYYSGGLDWTFCNTPMGSLGSLMAAVPQGDYPAYAEAQVRELIERYQPSVLWNDIAWPQRGPSLWKLFADYYEVVPDGVVNDRWMPYNAAFRLAKSSLGRSLIDRVIARQTEAAGGLVPPKPPYFDVRTPEYVTFPTIQRTPFECVRGMDHSFGYNAASTPEDFISRDDLLWLLTDITAKGGNLLLNVGPRGRDAQIPDEQQERLAWLAGWSPTTARALQGTRPFTQPGTETPEGAPLRYATRGRAIYAILQHPGREATLTGVHASPTSTVTDSGGSPLNWRASDQGLVVQLGDRGMAAEPVVVVIHDGHARSGS</sequence>
<dbReference type="GO" id="GO:0005764">
    <property type="term" value="C:lysosome"/>
    <property type="evidence" value="ECO:0007669"/>
    <property type="project" value="TreeGrafter"/>
</dbReference>
<keyword evidence="5" id="KW-0378">Hydrolase</keyword>
<proteinExistence type="inferred from homology"/>
<evidence type="ECO:0000313" key="10">
    <source>
        <dbReference type="EMBL" id="CAB5021817.1"/>
    </source>
</evidence>
<dbReference type="InterPro" id="IPR016286">
    <property type="entry name" value="FUC_metazoa-typ"/>
</dbReference>
<organism evidence="10">
    <name type="scientific">freshwater metagenome</name>
    <dbReference type="NCBI Taxonomy" id="449393"/>
    <lineage>
        <taxon>unclassified sequences</taxon>
        <taxon>metagenomes</taxon>
        <taxon>ecological metagenomes</taxon>
    </lineage>
</organism>
<evidence type="ECO:0000256" key="5">
    <source>
        <dbReference type="ARBA" id="ARBA00022801"/>
    </source>
</evidence>
<dbReference type="InterPro" id="IPR057739">
    <property type="entry name" value="Glyco_hydro_29_N"/>
</dbReference>
<evidence type="ECO:0000256" key="3">
    <source>
        <dbReference type="ARBA" id="ARBA00012662"/>
    </source>
</evidence>
<dbReference type="GO" id="GO:0016139">
    <property type="term" value="P:glycoside catabolic process"/>
    <property type="evidence" value="ECO:0007669"/>
    <property type="project" value="TreeGrafter"/>
</dbReference>
<evidence type="ECO:0000259" key="7">
    <source>
        <dbReference type="Pfam" id="PF01120"/>
    </source>
</evidence>
<keyword evidence="6" id="KW-0326">Glycosidase</keyword>
<dbReference type="InterPro" id="IPR000933">
    <property type="entry name" value="Glyco_hydro_29"/>
</dbReference>
<comment type="function">
    <text evidence="1">Alpha-L-fucosidase is responsible for hydrolyzing the alpha-1,6-linked fucose joined to the reducing-end N-acetylglucosamine of the carbohydrate moieties of glycoproteins.</text>
</comment>
<dbReference type="PRINTS" id="PR00741">
    <property type="entry name" value="GLHYDRLASE29"/>
</dbReference>
<evidence type="ECO:0000256" key="1">
    <source>
        <dbReference type="ARBA" id="ARBA00004071"/>
    </source>
</evidence>
<gene>
    <name evidence="8" type="ORF">UFOPK3164_00296</name>
    <name evidence="9" type="ORF">UFOPK3427_01176</name>
    <name evidence="10" type="ORF">UFOPK4112_00965</name>
</gene>